<dbReference type="Pfam" id="PF05866">
    <property type="entry name" value="RusA"/>
    <property type="match status" value="1"/>
</dbReference>
<dbReference type="AlphaFoldDB" id="A0A8H9LA48"/>
<name>A0A8H9LA48_9DEIO</name>
<protein>
    <submittedName>
        <fullName evidence="1">Uncharacterized protein</fullName>
    </submittedName>
</protein>
<keyword evidence="2" id="KW-1185">Reference proteome</keyword>
<proteinExistence type="predicted"/>
<dbReference type="RefSeq" id="WP_110828120.1">
    <property type="nucleotide sequence ID" value="NZ_BMQG01000014.1"/>
</dbReference>
<sequence>MNPFPTRQAAEAYLARIPDLAVRDATRARLGLDENQGNSQPVPSVEPVVPASAPRLICASPAAPNPEHRAPILGILTFTLPFPPSLNSIWRATLVPCKPKKPGAPPWAARILLSQDGRQYRRAVRDIIRALHNPSTPPGARLALHLHVCPPDRRARDLSNLPKALEDALTHAGVWADDSLIDELRVTRGPITTGGQVHVTITPLTATLFEVQS</sequence>
<dbReference type="Gene3D" id="3.30.1330.70">
    <property type="entry name" value="Holliday junction resolvase RusA"/>
    <property type="match status" value="1"/>
</dbReference>
<organism evidence="1 2">
    <name type="scientific">Deinococcus arenae</name>
    <dbReference type="NCBI Taxonomy" id="1452751"/>
    <lineage>
        <taxon>Bacteria</taxon>
        <taxon>Thermotogati</taxon>
        <taxon>Deinococcota</taxon>
        <taxon>Deinococci</taxon>
        <taxon>Deinococcales</taxon>
        <taxon>Deinococcaceae</taxon>
        <taxon>Deinococcus</taxon>
    </lineage>
</organism>
<dbReference type="EMBL" id="BMQG01000014">
    <property type="protein sequence ID" value="GGM54201.1"/>
    <property type="molecule type" value="Genomic_DNA"/>
</dbReference>
<reference evidence="2" key="1">
    <citation type="journal article" date="2019" name="Int. J. Syst. Evol. Microbiol.">
        <title>The Global Catalogue of Microorganisms (GCM) 10K type strain sequencing project: providing services to taxonomists for standard genome sequencing and annotation.</title>
        <authorList>
            <consortium name="The Broad Institute Genomics Platform"/>
            <consortium name="The Broad Institute Genome Sequencing Center for Infectious Disease"/>
            <person name="Wu L."/>
            <person name="Ma J."/>
        </authorList>
    </citation>
    <scope>NUCLEOTIDE SEQUENCE [LARGE SCALE GENOMIC DNA]</scope>
    <source>
        <strain evidence="2">JCM 31047</strain>
    </source>
</reference>
<dbReference type="SUPFAM" id="SSF103084">
    <property type="entry name" value="Holliday junction resolvase RusA"/>
    <property type="match status" value="1"/>
</dbReference>
<dbReference type="GO" id="GO:0000287">
    <property type="term" value="F:magnesium ion binding"/>
    <property type="evidence" value="ECO:0007669"/>
    <property type="project" value="InterPro"/>
</dbReference>
<dbReference type="Proteomes" id="UP000600547">
    <property type="component" value="Unassembled WGS sequence"/>
</dbReference>
<dbReference type="InterPro" id="IPR036614">
    <property type="entry name" value="RusA-like_sf"/>
</dbReference>
<dbReference type="InterPro" id="IPR008822">
    <property type="entry name" value="Endonuclease_RusA-like"/>
</dbReference>
<comment type="caution">
    <text evidence="1">The sequence shown here is derived from an EMBL/GenBank/DDBJ whole genome shotgun (WGS) entry which is preliminary data.</text>
</comment>
<dbReference type="GO" id="GO:0006281">
    <property type="term" value="P:DNA repair"/>
    <property type="evidence" value="ECO:0007669"/>
    <property type="project" value="InterPro"/>
</dbReference>
<gene>
    <name evidence="1" type="ORF">GCM10008956_32620</name>
</gene>
<evidence type="ECO:0000313" key="1">
    <source>
        <dbReference type="EMBL" id="GGM54201.1"/>
    </source>
</evidence>
<dbReference type="GO" id="GO:0006310">
    <property type="term" value="P:DNA recombination"/>
    <property type="evidence" value="ECO:0007669"/>
    <property type="project" value="InterPro"/>
</dbReference>
<evidence type="ECO:0000313" key="2">
    <source>
        <dbReference type="Proteomes" id="UP000600547"/>
    </source>
</evidence>
<accession>A0A8H9LA48</accession>